<evidence type="ECO:0000313" key="3">
    <source>
        <dbReference type="Proteomes" id="UP001497525"/>
    </source>
</evidence>
<protein>
    <submittedName>
        <fullName evidence="2">Uncharacterized protein</fullName>
    </submittedName>
</protein>
<keyword evidence="1" id="KW-0175">Coiled coil</keyword>
<dbReference type="AlphaFoldDB" id="A0AAV2TCA6"/>
<gene>
    <name evidence="2" type="ORF">CDAUBV1_LOCUS7259</name>
</gene>
<comment type="caution">
    <text evidence="2">The sequence shown here is derived from an EMBL/GenBank/DDBJ whole genome shotgun (WGS) entry which is preliminary data.</text>
</comment>
<evidence type="ECO:0000256" key="1">
    <source>
        <dbReference type="SAM" id="Coils"/>
    </source>
</evidence>
<accession>A0AAV2TCA6</accession>
<feature type="coiled-coil region" evidence="1">
    <location>
        <begin position="147"/>
        <end position="201"/>
    </location>
</feature>
<dbReference type="EMBL" id="CAXLJL010000169">
    <property type="protein sequence ID" value="CAL5134025.1"/>
    <property type="molecule type" value="Genomic_DNA"/>
</dbReference>
<dbReference type="Proteomes" id="UP001497525">
    <property type="component" value="Unassembled WGS sequence"/>
</dbReference>
<evidence type="ECO:0000313" key="2">
    <source>
        <dbReference type="EMBL" id="CAL5134025.1"/>
    </source>
</evidence>
<feature type="coiled-coil region" evidence="1">
    <location>
        <begin position="81"/>
        <end position="108"/>
    </location>
</feature>
<name>A0AAV2TCA6_CALDB</name>
<organism evidence="2 3">
    <name type="scientific">Calicophoron daubneyi</name>
    <name type="common">Rumen fluke</name>
    <name type="synonym">Paramphistomum daubneyi</name>
    <dbReference type="NCBI Taxonomy" id="300641"/>
    <lineage>
        <taxon>Eukaryota</taxon>
        <taxon>Metazoa</taxon>
        <taxon>Spiralia</taxon>
        <taxon>Lophotrochozoa</taxon>
        <taxon>Platyhelminthes</taxon>
        <taxon>Trematoda</taxon>
        <taxon>Digenea</taxon>
        <taxon>Plagiorchiida</taxon>
        <taxon>Pronocephalata</taxon>
        <taxon>Paramphistomoidea</taxon>
        <taxon>Paramphistomidae</taxon>
        <taxon>Calicophoron</taxon>
    </lineage>
</organism>
<sequence>MGTSDSTVAGDFLPVYREINEIVNSFHMELEQSYRAEADYLDAFFQAFYGELGVSKPDRFRLKFTRLAQCMSLIGISSLPLTQMKNVLSGLQDKKRALKEEIASLEESCQFYTDFQAVADEIHTYFLKFSKDPRLKPECIRRDMNSLQCVRNRFAKLSEALTELHNKLPPDFHQIPTRSELDSLEKEIARLLERKAVLEENLSHFSGLSSDTKTAKAQLAGALSQMSSLDSKLVDVIGLNAWS</sequence>
<reference evidence="2" key="1">
    <citation type="submission" date="2024-06" db="EMBL/GenBank/DDBJ databases">
        <authorList>
            <person name="Liu X."/>
            <person name="Lenzi L."/>
            <person name="Haldenby T S."/>
            <person name="Uol C."/>
        </authorList>
    </citation>
    <scope>NUCLEOTIDE SEQUENCE</scope>
</reference>
<proteinExistence type="predicted"/>